<dbReference type="InParanoid" id="A0A146GBH2"/>
<protein>
    <recommendedName>
        <fullName evidence="8">DUF1656 domain-containing protein</fullName>
    </recommendedName>
</protein>
<comment type="caution">
    <text evidence="6">The sequence shown here is derived from an EMBL/GenBank/DDBJ whole genome shotgun (WGS) entry which is preliminary data.</text>
</comment>
<gene>
    <name evidence="6" type="ORF">TSACC_23004</name>
</gene>
<sequence length="88" mass="9415">MPVSVRTGAGITIYCGGGGMTAEIDLFGIFIPTPIVLGILAYVIKAGLSRLLARWPLGRRMCGQPVYEIAMFVVLFAALVRATTFLNP</sequence>
<dbReference type="OrthoDB" id="7021192at2"/>
<dbReference type="InterPro" id="IPR012451">
    <property type="entry name" value="DUF1656"/>
</dbReference>
<dbReference type="Proteomes" id="UP000076023">
    <property type="component" value="Unassembled WGS sequence"/>
</dbReference>
<evidence type="ECO:0000256" key="2">
    <source>
        <dbReference type="ARBA" id="ARBA00022692"/>
    </source>
</evidence>
<keyword evidence="3 5" id="KW-1133">Transmembrane helix</keyword>
<evidence type="ECO:0000256" key="4">
    <source>
        <dbReference type="ARBA" id="ARBA00023136"/>
    </source>
</evidence>
<name>A0A146GBH2_TERSA</name>
<feature type="transmembrane region" description="Helical" evidence="5">
    <location>
        <begin position="26"/>
        <end position="44"/>
    </location>
</feature>
<dbReference type="EMBL" id="BDCO01000002">
    <property type="protein sequence ID" value="GAT34573.1"/>
    <property type="molecule type" value="Genomic_DNA"/>
</dbReference>
<dbReference type="STRING" id="690879.TSACC_23004"/>
<keyword evidence="2 5" id="KW-0812">Transmembrane</keyword>
<reference evidence="7" key="1">
    <citation type="journal article" date="2017" name="Genome Announc.">
        <title>Draft Genome Sequence of Terrimicrobium sacchariphilum NM-5T, a Facultative Anaerobic Soil Bacterium of the Class Spartobacteria.</title>
        <authorList>
            <person name="Qiu Y.L."/>
            <person name="Tourlousse D.M."/>
            <person name="Matsuura N."/>
            <person name="Ohashi A."/>
            <person name="Sekiguchi Y."/>
        </authorList>
    </citation>
    <scope>NUCLEOTIDE SEQUENCE [LARGE SCALE GENOMIC DNA]</scope>
    <source>
        <strain evidence="7">NM-5</strain>
    </source>
</reference>
<organism evidence="6 7">
    <name type="scientific">Terrimicrobium sacchariphilum</name>
    <dbReference type="NCBI Taxonomy" id="690879"/>
    <lineage>
        <taxon>Bacteria</taxon>
        <taxon>Pseudomonadati</taxon>
        <taxon>Verrucomicrobiota</taxon>
        <taxon>Terrimicrobiia</taxon>
        <taxon>Terrimicrobiales</taxon>
        <taxon>Terrimicrobiaceae</taxon>
        <taxon>Terrimicrobium</taxon>
    </lineage>
</organism>
<evidence type="ECO:0000313" key="6">
    <source>
        <dbReference type="EMBL" id="GAT34573.1"/>
    </source>
</evidence>
<dbReference type="AlphaFoldDB" id="A0A146GBH2"/>
<evidence type="ECO:0000313" key="7">
    <source>
        <dbReference type="Proteomes" id="UP000076023"/>
    </source>
</evidence>
<feature type="transmembrane region" description="Helical" evidence="5">
    <location>
        <begin position="65"/>
        <end position="86"/>
    </location>
</feature>
<accession>A0A146GBH2</accession>
<keyword evidence="7" id="KW-1185">Reference proteome</keyword>
<keyword evidence="1" id="KW-1003">Cell membrane</keyword>
<evidence type="ECO:0000256" key="1">
    <source>
        <dbReference type="ARBA" id="ARBA00022475"/>
    </source>
</evidence>
<dbReference type="Pfam" id="PF07869">
    <property type="entry name" value="DUF1656"/>
    <property type="match status" value="1"/>
</dbReference>
<evidence type="ECO:0000256" key="5">
    <source>
        <dbReference type="SAM" id="Phobius"/>
    </source>
</evidence>
<evidence type="ECO:0008006" key="8">
    <source>
        <dbReference type="Google" id="ProtNLM"/>
    </source>
</evidence>
<proteinExistence type="predicted"/>
<evidence type="ECO:0000256" key="3">
    <source>
        <dbReference type="ARBA" id="ARBA00022989"/>
    </source>
</evidence>
<keyword evidence="4 5" id="KW-0472">Membrane</keyword>